<comment type="similarity">
    <text evidence="2">Belongs to the cytochrome P450 family.</text>
</comment>
<name>A0AAE0DIR6_9LECA</name>
<dbReference type="Proteomes" id="UP001276659">
    <property type="component" value="Unassembled WGS sequence"/>
</dbReference>
<dbReference type="GO" id="GO:0016705">
    <property type="term" value="F:oxidoreductase activity, acting on paired donors, with incorporation or reduction of molecular oxygen"/>
    <property type="evidence" value="ECO:0007669"/>
    <property type="project" value="InterPro"/>
</dbReference>
<sequence>MPTIGEFVRYGPNKVIVNSNTAIKDIYGRTANVQKSTAYRAFETSPTAHDTQSTVNKVAHARKRRVIGQAFSESAIRSFEDHVLEHVETFVTHLGRADVHTGKPQEKSWSPAVNIAKLCSYVSFDLMAELVFGNAFHMLELMDNRFIIDLIQVAAFRVGVCLQMPNLAVWNIDKIFTPRVRKLRDQYVGVSKRMAVDRMNMDSKRQDLFSHILAAKDPQTGKGFSLDEIWGESTLLIVAGE</sequence>
<dbReference type="InterPro" id="IPR001128">
    <property type="entry name" value="Cyt_P450"/>
</dbReference>
<evidence type="ECO:0000313" key="8">
    <source>
        <dbReference type="EMBL" id="KAK3170695.1"/>
    </source>
</evidence>
<dbReference type="EMBL" id="JASNWA010000008">
    <property type="protein sequence ID" value="KAK3170695.1"/>
    <property type="molecule type" value="Genomic_DNA"/>
</dbReference>
<evidence type="ECO:0000256" key="2">
    <source>
        <dbReference type="ARBA" id="ARBA00010617"/>
    </source>
</evidence>
<dbReference type="SUPFAM" id="SSF48264">
    <property type="entry name" value="Cytochrome P450"/>
    <property type="match status" value="1"/>
</dbReference>
<keyword evidence="5" id="KW-0560">Oxidoreductase</keyword>
<dbReference type="GO" id="GO:0004497">
    <property type="term" value="F:monooxygenase activity"/>
    <property type="evidence" value="ECO:0007669"/>
    <property type="project" value="UniProtKB-KW"/>
</dbReference>
<dbReference type="InterPro" id="IPR050121">
    <property type="entry name" value="Cytochrome_P450_monoxygenase"/>
</dbReference>
<keyword evidence="7" id="KW-0503">Monooxygenase</keyword>
<evidence type="ECO:0008006" key="10">
    <source>
        <dbReference type="Google" id="ProtNLM"/>
    </source>
</evidence>
<evidence type="ECO:0000256" key="1">
    <source>
        <dbReference type="ARBA" id="ARBA00001971"/>
    </source>
</evidence>
<comment type="cofactor">
    <cofactor evidence="1">
        <name>heme</name>
        <dbReference type="ChEBI" id="CHEBI:30413"/>
    </cofactor>
</comment>
<keyword evidence="4" id="KW-0479">Metal-binding</keyword>
<proteinExistence type="inferred from homology"/>
<evidence type="ECO:0000313" key="9">
    <source>
        <dbReference type="Proteomes" id="UP001276659"/>
    </source>
</evidence>
<keyword evidence="3" id="KW-0349">Heme</keyword>
<dbReference type="GO" id="GO:0005506">
    <property type="term" value="F:iron ion binding"/>
    <property type="evidence" value="ECO:0007669"/>
    <property type="project" value="InterPro"/>
</dbReference>
<dbReference type="InterPro" id="IPR036396">
    <property type="entry name" value="Cyt_P450_sf"/>
</dbReference>
<evidence type="ECO:0000256" key="4">
    <source>
        <dbReference type="ARBA" id="ARBA00022723"/>
    </source>
</evidence>
<dbReference type="Pfam" id="PF00067">
    <property type="entry name" value="p450"/>
    <property type="match status" value="1"/>
</dbReference>
<organism evidence="8 9">
    <name type="scientific">Lepraria neglecta</name>
    <dbReference type="NCBI Taxonomy" id="209136"/>
    <lineage>
        <taxon>Eukaryota</taxon>
        <taxon>Fungi</taxon>
        <taxon>Dikarya</taxon>
        <taxon>Ascomycota</taxon>
        <taxon>Pezizomycotina</taxon>
        <taxon>Lecanoromycetes</taxon>
        <taxon>OSLEUM clade</taxon>
        <taxon>Lecanoromycetidae</taxon>
        <taxon>Lecanorales</taxon>
        <taxon>Lecanorineae</taxon>
        <taxon>Stereocaulaceae</taxon>
        <taxon>Lepraria</taxon>
    </lineage>
</organism>
<dbReference type="PANTHER" id="PTHR24305">
    <property type="entry name" value="CYTOCHROME P450"/>
    <property type="match status" value="1"/>
</dbReference>
<accession>A0AAE0DIR6</accession>
<gene>
    <name evidence="8" type="ORF">OEA41_002777</name>
</gene>
<evidence type="ECO:0000256" key="5">
    <source>
        <dbReference type="ARBA" id="ARBA00023002"/>
    </source>
</evidence>
<protein>
    <recommendedName>
        <fullName evidence="10">Cytochrome P450</fullName>
    </recommendedName>
</protein>
<evidence type="ECO:0000256" key="3">
    <source>
        <dbReference type="ARBA" id="ARBA00022617"/>
    </source>
</evidence>
<evidence type="ECO:0000256" key="7">
    <source>
        <dbReference type="ARBA" id="ARBA00023033"/>
    </source>
</evidence>
<reference evidence="8" key="1">
    <citation type="submission" date="2022-11" db="EMBL/GenBank/DDBJ databases">
        <title>Chromosomal genome sequence assembly and mating type (MAT) locus characterization of the leprose asexual lichenized fungus Lepraria neglecta (Nyl.) Erichsen.</title>
        <authorList>
            <person name="Allen J.L."/>
            <person name="Pfeffer B."/>
        </authorList>
    </citation>
    <scope>NUCLEOTIDE SEQUENCE</scope>
    <source>
        <strain evidence="8">Allen 5258</strain>
    </source>
</reference>
<keyword evidence="6" id="KW-0408">Iron</keyword>
<dbReference type="Gene3D" id="1.10.630.10">
    <property type="entry name" value="Cytochrome P450"/>
    <property type="match status" value="1"/>
</dbReference>
<comment type="caution">
    <text evidence="8">The sequence shown here is derived from an EMBL/GenBank/DDBJ whole genome shotgun (WGS) entry which is preliminary data.</text>
</comment>
<evidence type="ECO:0000256" key="6">
    <source>
        <dbReference type="ARBA" id="ARBA00023004"/>
    </source>
</evidence>
<dbReference type="PANTHER" id="PTHR24305:SF237">
    <property type="entry name" value="CYTOCHROME P450 MONOOXYGENASE ATNE-RELATED"/>
    <property type="match status" value="1"/>
</dbReference>
<dbReference type="GO" id="GO:0020037">
    <property type="term" value="F:heme binding"/>
    <property type="evidence" value="ECO:0007669"/>
    <property type="project" value="InterPro"/>
</dbReference>
<dbReference type="AlphaFoldDB" id="A0AAE0DIR6"/>
<keyword evidence="9" id="KW-1185">Reference proteome</keyword>